<dbReference type="SUPFAM" id="SSF56112">
    <property type="entry name" value="Protein kinase-like (PK-like)"/>
    <property type="match status" value="1"/>
</dbReference>
<dbReference type="Pfam" id="PF00069">
    <property type="entry name" value="Pkinase"/>
    <property type="match status" value="1"/>
</dbReference>
<dbReference type="InterPro" id="IPR017441">
    <property type="entry name" value="Protein_kinase_ATP_BS"/>
</dbReference>
<dbReference type="InterPro" id="IPR000719">
    <property type="entry name" value="Prot_kinase_dom"/>
</dbReference>
<dbReference type="GO" id="GO:0005524">
    <property type="term" value="F:ATP binding"/>
    <property type="evidence" value="ECO:0007669"/>
    <property type="project" value="UniProtKB-UniRule"/>
</dbReference>
<dbReference type="PROSITE" id="PS50011">
    <property type="entry name" value="PROTEIN_KINASE_DOM"/>
    <property type="match status" value="1"/>
</dbReference>
<dbReference type="PROSITE" id="PS00108">
    <property type="entry name" value="PROTEIN_KINASE_ST"/>
    <property type="match status" value="1"/>
</dbReference>
<evidence type="ECO:0000313" key="10">
    <source>
        <dbReference type="EMBL" id="KAJ7347119.1"/>
    </source>
</evidence>
<dbReference type="AlphaFoldDB" id="A0AAD7A0I2"/>
<evidence type="ECO:0000256" key="4">
    <source>
        <dbReference type="ARBA" id="ARBA00022777"/>
    </source>
</evidence>
<keyword evidence="4 10" id="KW-0418">Kinase</keyword>
<dbReference type="InterPro" id="IPR008271">
    <property type="entry name" value="Ser/Thr_kinase_AS"/>
</dbReference>
<keyword evidence="1" id="KW-0723">Serine/threonine-protein kinase</keyword>
<dbReference type="PROSITE" id="PS00107">
    <property type="entry name" value="PROTEIN_KINASE_ATP"/>
    <property type="match status" value="1"/>
</dbReference>
<evidence type="ECO:0000313" key="11">
    <source>
        <dbReference type="Proteomes" id="UP001218218"/>
    </source>
</evidence>
<evidence type="ECO:0000256" key="6">
    <source>
        <dbReference type="PROSITE-ProRule" id="PRU10141"/>
    </source>
</evidence>
<keyword evidence="5 6" id="KW-0067">ATP-binding</keyword>
<dbReference type="PANTHER" id="PTHR24349">
    <property type="entry name" value="SERINE/THREONINE-PROTEIN KINASE"/>
    <property type="match status" value="1"/>
</dbReference>
<dbReference type="Gene3D" id="3.30.200.20">
    <property type="entry name" value="Phosphorylase Kinase, domain 1"/>
    <property type="match status" value="1"/>
</dbReference>
<name>A0AAD7A0I2_9AGAR</name>
<evidence type="ECO:0000256" key="7">
    <source>
        <dbReference type="SAM" id="MobiDB-lite"/>
    </source>
</evidence>
<reference evidence="10" key="1">
    <citation type="submission" date="2023-03" db="EMBL/GenBank/DDBJ databases">
        <title>Massive genome expansion in bonnet fungi (Mycena s.s.) driven by repeated elements and novel gene families across ecological guilds.</title>
        <authorList>
            <consortium name="Lawrence Berkeley National Laboratory"/>
            <person name="Harder C.B."/>
            <person name="Miyauchi S."/>
            <person name="Viragh M."/>
            <person name="Kuo A."/>
            <person name="Thoen E."/>
            <person name="Andreopoulos B."/>
            <person name="Lu D."/>
            <person name="Skrede I."/>
            <person name="Drula E."/>
            <person name="Henrissat B."/>
            <person name="Morin E."/>
            <person name="Kohler A."/>
            <person name="Barry K."/>
            <person name="LaButti K."/>
            <person name="Morin E."/>
            <person name="Salamov A."/>
            <person name="Lipzen A."/>
            <person name="Mereny Z."/>
            <person name="Hegedus B."/>
            <person name="Baldrian P."/>
            <person name="Stursova M."/>
            <person name="Weitz H."/>
            <person name="Taylor A."/>
            <person name="Grigoriev I.V."/>
            <person name="Nagy L.G."/>
            <person name="Martin F."/>
            <person name="Kauserud H."/>
        </authorList>
    </citation>
    <scope>NUCLEOTIDE SEQUENCE</scope>
    <source>
        <strain evidence="10">CBHHK002</strain>
    </source>
</reference>
<dbReference type="SMART" id="SM00220">
    <property type="entry name" value="S_TKc"/>
    <property type="match status" value="1"/>
</dbReference>
<dbReference type="Gene3D" id="1.10.510.10">
    <property type="entry name" value="Transferase(Phosphotransferase) domain 1"/>
    <property type="match status" value="1"/>
</dbReference>
<evidence type="ECO:0000256" key="3">
    <source>
        <dbReference type="ARBA" id="ARBA00022741"/>
    </source>
</evidence>
<dbReference type="InterPro" id="IPR011009">
    <property type="entry name" value="Kinase-like_dom_sf"/>
</dbReference>
<protein>
    <submittedName>
        <fullName evidence="10">Kinase-like domain-containing protein</fullName>
    </submittedName>
</protein>
<sequence>MFSTLVSCLSSIVSRADTIRCRAISASKKAFDGAVLTVVAALKSRKGPVPLPPPPTKTLPLAIDPTRTSLIQTDSSFWAIGLLCLLVLIVFAVVKCRLGCQCRLKYAKDSSHPLPGPSCIDHPELPWYNIRRMLQSALPGPNALIDAPLRRRHRCPEFWGSRSWKAVTRLSVTNAVHPAQLRQLKTLGSGAFADVIQVWSVERGKNLAVKRIGKVLSSTGGLLHRVNVWSSVGWEMIAHRMMEGHPAFPVLHGAFHDQQYYYLVMDCGDTCFLDITIQSRRMALSYGLQLAHALKDLHERGIMHSDLKEGNLLLGSDQRLMLIDFGLAHIFNMDSPQAEHYPRWTALRRKACPGDGRFPLLWPSTDNPHSSQVHGGTPGYMSPPAERRELCSYGSDLFAFGTLLQEWMCDIMCDITIQDEDPMVAEIDRLFFDRIMSFTAPKRFESWKEILDHPIWNSMVLRDGYGGPPFPLALYRFPASQSLTAFAPHPLDTAASSSIIPPWSWAVGSPHIRIPIPIHLQIPVSFFLFFRDYWSISVDIDKNAKERASRRLWPDDTPKRDQNLERSRRVSQARGVKKKRSRGTPFDSAFDNFQL</sequence>
<evidence type="ECO:0000256" key="8">
    <source>
        <dbReference type="SAM" id="Phobius"/>
    </source>
</evidence>
<feature type="compositionally biased region" description="Basic residues" evidence="7">
    <location>
        <begin position="569"/>
        <end position="582"/>
    </location>
</feature>
<keyword evidence="8" id="KW-0812">Transmembrane</keyword>
<dbReference type="GO" id="GO:0004674">
    <property type="term" value="F:protein serine/threonine kinase activity"/>
    <property type="evidence" value="ECO:0007669"/>
    <property type="project" value="UniProtKB-KW"/>
</dbReference>
<feature type="binding site" evidence="6">
    <location>
        <position position="214"/>
    </location>
    <ligand>
        <name>ATP</name>
        <dbReference type="ChEBI" id="CHEBI:30616"/>
    </ligand>
</feature>
<keyword evidence="3 6" id="KW-0547">Nucleotide-binding</keyword>
<keyword evidence="8" id="KW-1133">Transmembrane helix</keyword>
<dbReference type="Proteomes" id="UP001218218">
    <property type="component" value="Unassembled WGS sequence"/>
</dbReference>
<dbReference type="CDD" id="cd00180">
    <property type="entry name" value="PKc"/>
    <property type="match status" value="1"/>
</dbReference>
<dbReference type="EMBL" id="JARIHO010000020">
    <property type="protein sequence ID" value="KAJ7347119.1"/>
    <property type="molecule type" value="Genomic_DNA"/>
</dbReference>
<feature type="transmembrane region" description="Helical" evidence="8">
    <location>
        <begin position="77"/>
        <end position="98"/>
    </location>
</feature>
<gene>
    <name evidence="10" type="ORF">DFH08DRAFT_809855</name>
</gene>
<feature type="region of interest" description="Disordered" evidence="7">
    <location>
        <begin position="550"/>
        <end position="588"/>
    </location>
</feature>
<organism evidence="10 11">
    <name type="scientific">Mycena albidolilacea</name>
    <dbReference type="NCBI Taxonomy" id="1033008"/>
    <lineage>
        <taxon>Eukaryota</taxon>
        <taxon>Fungi</taxon>
        <taxon>Dikarya</taxon>
        <taxon>Basidiomycota</taxon>
        <taxon>Agaricomycotina</taxon>
        <taxon>Agaricomycetes</taxon>
        <taxon>Agaricomycetidae</taxon>
        <taxon>Agaricales</taxon>
        <taxon>Marasmiineae</taxon>
        <taxon>Mycenaceae</taxon>
        <taxon>Mycena</taxon>
    </lineage>
</organism>
<keyword evidence="8" id="KW-0472">Membrane</keyword>
<keyword evidence="2" id="KW-0808">Transferase</keyword>
<feature type="domain" description="Protein kinase" evidence="9">
    <location>
        <begin position="181"/>
        <end position="456"/>
    </location>
</feature>
<accession>A0AAD7A0I2</accession>
<proteinExistence type="predicted"/>
<feature type="compositionally biased region" description="Basic and acidic residues" evidence="7">
    <location>
        <begin position="550"/>
        <end position="568"/>
    </location>
</feature>
<evidence type="ECO:0000256" key="5">
    <source>
        <dbReference type="ARBA" id="ARBA00022840"/>
    </source>
</evidence>
<evidence type="ECO:0000256" key="1">
    <source>
        <dbReference type="ARBA" id="ARBA00022527"/>
    </source>
</evidence>
<keyword evidence="11" id="KW-1185">Reference proteome</keyword>
<evidence type="ECO:0000256" key="2">
    <source>
        <dbReference type="ARBA" id="ARBA00022679"/>
    </source>
</evidence>
<dbReference type="InterPro" id="IPR050205">
    <property type="entry name" value="CDPK_Ser/Thr_kinases"/>
</dbReference>
<evidence type="ECO:0000259" key="9">
    <source>
        <dbReference type="PROSITE" id="PS50011"/>
    </source>
</evidence>
<comment type="caution">
    <text evidence="10">The sequence shown here is derived from an EMBL/GenBank/DDBJ whole genome shotgun (WGS) entry which is preliminary data.</text>
</comment>